<gene>
    <name evidence="4" type="ORF">OHA22_34470</name>
</gene>
<evidence type="ECO:0000259" key="2">
    <source>
        <dbReference type="Pfam" id="PF18181"/>
    </source>
</evidence>
<keyword evidence="1" id="KW-0472">Membrane</keyword>
<protein>
    <submittedName>
        <fullName evidence="4">DUF4231 domain-containing protein</fullName>
    </submittedName>
</protein>
<sequence>MRTGTPGPSVTLSDADLPPLFRISDHRALARQGESFRAVRTQLVTLLLATTTAMLAERLDSHVPAAMAAVLYAATIAVGLHTARRRARAHWRAHRDVAELLKSLAWQYMVHGGPFHSQVADPDGLFAERMEARLAELRKVGWADDSRYGTRARGIAQITPAMRAVRAKPFEARRDIYLRDRLLEQFVWHRNKAAQTHRSSVHWSSVTAVLTLLALLSAGLRALGVIDGWDLTGLLSAAAAAGVAWQEVRRHRPLAYAYGLIKQDLDMVRITMTKTVTEAGWAEAVADAERLVSPQHTDWVVRFGS</sequence>
<evidence type="ECO:0000313" key="4">
    <source>
        <dbReference type="EMBL" id="WTT20274.1"/>
    </source>
</evidence>
<dbReference type="NCBIfam" id="NF033634">
    <property type="entry name" value="SLATT_1"/>
    <property type="match status" value="1"/>
</dbReference>
<organism evidence="4">
    <name type="scientific">Streptomyces sp. NBC_00093</name>
    <dbReference type="NCBI Taxonomy" id="2975649"/>
    <lineage>
        <taxon>Bacteria</taxon>
        <taxon>Bacillati</taxon>
        <taxon>Actinomycetota</taxon>
        <taxon>Actinomycetes</taxon>
        <taxon>Kitasatosporales</taxon>
        <taxon>Streptomycetaceae</taxon>
        <taxon>Streptomyces</taxon>
    </lineage>
</organism>
<dbReference type="Pfam" id="PF18184">
    <property type="entry name" value="SLATT_3"/>
    <property type="match status" value="1"/>
</dbReference>
<proteinExistence type="predicted"/>
<dbReference type="AlphaFoldDB" id="A0AAU2A9P7"/>
<evidence type="ECO:0000256" key="1">
    <source>
        <dbReference type="SAM" id="Phobius"/>
    </source>
</evidence>
<evidence type="ECO:0000259" key="3">
    <source>
        <dbReference type="Pfam" id="PF18184"/>
    </source>
</evidence>
<reference evidence="4" key="1">
    <citation type="submission" date="2022-10" db="EMBL/GenBank/DDBJ databases">
        <title>The complete genomes of actinobacterial strains from the NBC collection.</title>
        <authorList>
            <person name="Joergensen T.S."/>
            <person name="Alvarez Arevalo M."/>
            <person name="Sterndorff E.B."/>
            <person name="Faurdal D."/>
            <person name="Vuksanovic O."/>
            <person name="Mourched A.-S."/>
            <person name="Charusanti P."/>
            <person name="Shaw S."/>
            <person name="Blin K."/>
            <person name="Weber T."/>
        </authorList>
    </citation>
    <scope>NUCLEOTIDE SEQUENCE</scope>
    <source>
        <strain evidence="4">NBC_00093</strain>
    </source>
</reference>
<dbReference type="Pfam" id="PF18181">
    <property type="entry name" value="SLATT_1"/>
    <property type="match status" value="1"/>
</dbReference>
<feature type="transmembrane region" description="Helical" evidence="1">
    <location>
        <begin position="62"/>
        <end position="83"/>
    </location>
</feature>
<keyword evidence="1" id="KW-0812">Transmembrane</keyword>
<dbReference type="EMBL" id="CP108222">
    <property type="protein sequence ID" value="WTT20274.1"/>
    <property type="molecule type" value="Genomic_DNA"/>
</dbReference>
<name>A0AAU2A9P7_9ACTN</name>
<feature type="transmembrane region" description="Helical" evidence="1">
    <location>
        <begin position="200"/>
        <end position="220"/>
    </location>
</feature>
<accession>A0AAU2A9P7</accession>
<dbReference type="InterPro" id="IPR040884">
    <property type="entry name" value="SLATT_1"/>
</dbReference>
<feature type="domain" description="SMODS and SLOG-associating 2TM effector" evidence="2">
    <location>
        <begin position="177"/>
        <end position="299"/>
    </location>
</feature>
<keyword evidence="1" id="KW-1133">Transmembrane helix</keyword>
<dbReference type="NCBIfam" id="NF033610">
    <property type="entry name" value="SLATT_3"/>
    <property type="match status" value="1"/>
</dbReference>
<dbReference type="InterPro" id="IPR041116">
    <property type="entry name" value="SLATT_3"/>
</dbReference>
<feature type="domain" description="SMODS and SLOG-associating 2TM effector" evidence="3">
    <location>
        <begin position="18"/>
        <end position="174"/>
    </location>
</feature>